<feature type="compositionally biased region" description="Basic and acidic residues" evidence="1">
    <location>
        <begin position="94"/>
        <end position="121"/>
    </location>
</feature>
<comment type="caution">
    <text evidence="2">The sequence shown here is derived from an EMBL/GenBank/DDBJ whole genome shotgun (WGS) entry which is preliminary data.</text>
</comment>
<evidence type="ECO:0000313" key="2">
    <source>
        <dbReference type="EMBL" id="KAF2422067.1"/>
    </source>
</evidence>
<evidence type="ECO:0000256" key="1">
    <source>
        <dbReference type="SAM" id="MobiDB-lite"/>
    </source>
</evidence>
<name>A0A9P4NHV1_9PEZI</name>
<feature type="compositionally biased region" description="Basic and acidic residues" evidence="1">
    <location>
        <begin position="1"/>
        <end position="11"/>
    </location>
</feature>
<keyword evidence="3" id="KW-1185">Reference proteome</keyword>
<feature type="region of interest" description="Disordered" evidence="1">
    <location>
        <begin position="1"/>
        <end position="164"/>
    </location>
</feature>
<feature type="compositionally biased region" description="Polar residues" evidence="1">
    <location>
        <begin position="13"/>
        <end position="34"/>
    </location>
</feature>
<dbReference type="AlphaFoldDB" id="A0A9P4NHV1"/>
<sequence>MPNHGRLEKKGRSSVQVSPPVGSRTNPPTRNILGSNKVDPPSPSFQRGSKIPDAEPNEIAQLAKRSLSRSPQKPALGPPTSYLKPRPNNSNDETPFRAIDEPSIPKEESHKGSEEARDDRVQSLSTSPYNARELRELANNFPNQSGISPIEQFSGPPSPTKAQKQIDLLGTFPRADNMGDKAGNEG</sequence>
<proteinExistence type="predicted"/>
<dbReference type="EMBL" id="MU007094">
    <property type="protein sequence ID" value="KAF2422067.1"/>
    <property type="molecule type" value="Genomic_DNA"/>
</dbReference>
<dbReference type="Proteomes" id="UP000800235">
    <property type="component" value="Unassembled WGS sequence"/>
</dbReference>
<accession>A0A9P4NHV1</accession>
<gene>
    <name evidence="2" type="ORF">EJ08DRAFT_682796</name>
</gene>
<reference evidence="2" key="1">
    <citation type="journal article" date="2020" name="Stud. Mycol.">
        <title>101 Dothideomycetes genomes: a test case for predicting lifestyles and emergence of pathogens.</title>
        <authorList>
            <person name="Haridas S."/>
            <person name="Albert R."/>
            <person name="Binder M."/>
            <person name="Bloem J."/>
            <person name="Labutti K."/>
            <person name="Salamov A."/>
            <person name="Andreopoulos B."/>
            <person name="Baker S."/>
            <person name="Barry K."/>
            <person name="Bills G."/>
            <person name="Bluhm B."/>
            <person name="Cannon C."/>
            <person name="Castanera R."/>
            <person name="Culley D."/>
            <person name="Daum C."/>
            <person name="Ezra D."/>
            <person name="Gonzalez J."/>
            <person name="Henrissat B."/>
            <person name="Kuo A."/>
            <person name="Liang C."/>
            <person name="Lipzen A."/>
            <person name="Lutzoni F."/>
            <person name="Magnuson J."/>
            <person name="Mondo S."/>
            <person name="Nolan M."/>
            <person name="Ohm R."/>
            <person name="Pangilinan J."/>
            <person name="Park H.-J."/>
            <person name="Ramirez L."/>
            <person name="Alfaro M."/>
            <person name="Sun H."/>
            <person name="Tritt A."/>
            <person name="Yoshinaga Y."/>
            <person name="Zwiers L.-H."/>
            <person name="Turgeon B."/>
            <person name="Goodwin S."/>
            <person name="Spatafora J."/>
            <person name="Crous P."/>
            <person name="Grigoriev I."/>
        </authorList>
    </citation>
    <scope>NUCLEOTIDE SEQUENCE</scope>
    <source>
        <strain evidence="2">CBS 130266</strain>
    </source>
</reference>
<protein>
    <submittedName>
        <fullName evidence="2">Uncharacterized protein</fullName>
    </submittedName>
</protein>
<organism evidence="2 3">
    <name type="scientific">Tothia fuscella</name>
    <dbReference type="NCBI Taxonomy" id="1048955"/>
    <lineage>
        <taxon>Eukaryota</taxon>
        <taxon>Fungi</taxon>
        <taxon>Dikarya</taxon>
        <taxon>Ascomycota</taxon>
        <taxon>Pezizomycotina</taxon>
        <taxon>Dothideomycetes</taxon>
        <taxon>Pleosporomycetidae</taxon>
        <taxon>Venturiales</taxon>
        <taxon>Cylindrosympodiaceae</taxon>
        <taxon>Tothia</taxon>
    </lineage>
</organism>
<evidence type="ECO:0000313" key="3">
    <source>
        <dbReference type="Proteomes" id="UP000800235"/>
    </source>
</evidence>